<accession>J3MPZ9</accession>
<name>J3MPZ9_ORYBR</name>
<proteinExistence type="predicted"/>
<sequence>MVQHMFRLKPGAGEEEGAMGGSRWRKSRRRRGREAIMAIKKKMLQCSSAKEHQGRRFKRSYLAGGEQGDAAASAIFYLACLATCAPYPFTSVKTFTSTIQKKFILALDVTHHPSQKNDSDMGCNTS</sequence>
<feature type="region of interest" description="Disordered" evidence="1">
    <location>
        <begin position="1"/>
        <end position="31"/>
    </location>
</feature>
<evidence type="ECO:0000313" key="2">
    <source>
        <dbReference type="EnsemblPlants" id="OB08G11780.1"/>
    </source>
</evidence>
<evidence type="ECO:0000313" key="3">
    <source>
        <dbReference type="Proteomes" id="UP000006038"/>
    </source>
</evidence>
<protein>
    <submittedName>
        <fullName evidence="2">Uncharacterized protein</fullName>
    </submittedName>
</protein>
<dbReference type="AlphaFoldDB" id="J3MPZ9"/>
<organism evidence="2">
    <name type="scientific">Oryza brachyantha</name>
    <name type="common">malo sina</name>
    <dbReference type="NCBI Taxonomy" id="4533"/>
    <lineage>
        <taxon>Eukaryota</taxon>
        <taxon>Viridiplantae</taxon>
        <taxon>Streptophyta</taxon>
        <taxon>Embryophyta</taxon>
        <taxon>Tracheophyta</taxon>
        <taxon>Spermatophyta</taxon>
        <taxon>Magnoliopsida</taxon>
        <taxon>Liliopsida</taxon>
        <taxon>Poales</taxon>
        <taxon>Poaceae</taxon>
        <taxon>BOP clade</taxon>
        <taxon>Oryzoideae</taxon>
        <taxon>Oryzeae</taxon>
        <taxon>Oryzinae</taxon>
        <taxon>Oryza</taxon>
    </lineage>
</organism>
<dbReference type="Gramene" id="OB08G11780.1">
    <property type="protein sequence ID" value="OB08G11780.1"/>
    <property type="gene ID" value="OB08G11780"/>
</dbReference>
<dbReference type="EnsemblPlants" id="OB08G11780.1">
    <property type="protein sequence ID" value="OB08G11780.1"/>
    <property type="gene ID" value="OB08G11780"/>
</dbReference>
<evidence type="ECO:0000256" key="1">
    <source>
        <dbReference type="SAM" id="MobiDB-lite"/>
    </source>
</evidence>
<dbReference type="eggNOG" id="ENOG502R66A">
    <property type="taxonomic scope" value="Eukaryota"/>
</dbReference>
<dbReference type="HOGENOM" id="CLU_162263_0_0_1"/>
<reference evidence="2" key="1">
    <citation type="journal article" date="2013" name="Nat. Commun.">
        <title>Whole-genome sequencing of Oryza brachyantha reveals mechanisms underlying Oryza genome evolution.</title>
        <authorList>
            <person name="Chen J."/>
            <person name="Huang Q."/>
            <person name="Gao D."/>
            <person name="Wang J."/>
            <person name="Lang Y."/>
            <person name="Liu T."/>
            <person name="Li B."/>
            <person name="Bai Z."/>
            <person name="Luis Goicoechea J."/>
            <person name="Liang C."/>
            <person name="Chen C."/>
            <person name="Zhang W."/>
            <person name="Sun S."/>
            <person name="Liao Y."/>
            <person name="Zhang X."/>
            <person name="Yang L."/>
            <person name="Song C."/>
            <person name="Wang M."/>
            <person name="Shi J."/>
            <person name="Liu G."/>
            <person name="Liu J."/>
            <person name="Zhou H."/>
            <person name="Zhou W."/>
            <person name="Yu Q."/>
            <person name="An N."/>
            <person name="Chen Y."/>
            <person name="Cai Q."/>
            <person name="Wang B."/>
            <person name="Liu B."/>
            <person name="Min J."/>
            <person name="Huang Y."/>
            <person name="Wu H."/>
            <person name="Li Z."/>
            <person name="Zhang Y."/>
            <person name="Yin Y."/>
            <person name="Song W."/>
            <person name="Jiang J."/>
            <person name="Jackson S.A."/>
            <person name="Wing R.A."/>
            <person name="Wang J."/>
            <person name="Chen M."/>
        </authorList>
    </citation>
    <scope>NUCLEOTIDE SEQUENCE [LARGE SCALE GENOMIC DNA]</scope>
    <source>
        <strain evidence="2">cv. IRGC 101232</strain>
    </source>
</reference>
<keyword evidence="3" id="KW-1185">Reference proteome</keyword>
<reference evidence="2" key="2">
    <citation type="submission" date="2013-04" db="UniProtKB">
        <authorList>
            <consortium name="EnsemblPlants"/>
        </authorList>
    </citation>
    <scope>IDENTIFICATION</scope>
</reference>
<dbReference type="Proteomes" id="UP000006038">
    <property type="component" value="Chromosome 8"/>
</dbReference>